<organism evidence="1 2">
    <name type="scientific">Brassica cretica</name>
    <name type="common">Mustard</name>
    <dbReference type="NCBI Taxonomy" id="69181"/>
    <lineage>
        <taxon>Eukaryota</taxon>
        <taxon>Viridiplantae</taxon>
        <taxon>Streptophyta</taxon>
        <taxon>Embryophyta</taxon>
        <taxon>Tracheophyta</taxon>
        <taxon>Spermatophyta</taxon>
        <taxon>Magnoliopsida</taxon>
        <taxon>eudicotyledons</taxon>
        <taxon>Gunneridae</taxon>
        <taxon>Pentapetalae</taxon>
        <taxon>rosids</taxon>
        <taxon>malvids</taxon>
        <taxon>Brassicales</taxon>
        <taxon>Brassicaceae</taxon>
        <taxon>Brassiceae</taxon>
        <taxon>Brassica</taxon>
    </lineage>
</organism>
<protein>
    <submittedName>
        <fullName evidence="1">Uncharacterized protein</fullName>
    </submittedName>
</protein>
<name>A0A8S9RG38_BRACR</name>
<accession>A0A8S9RG38</accession>
<proteinExistence type="predicted"/>
<sequence length="75" mass="7877">MDMRVPYPRACPIGSSNPVCWKVPVAGGVPFSEVGWPSDGVHVLGLPGLSVYPFCGWIGVLRGPRSPVSISSSPL</sequence>
<comment type="caution">
    <text evidence="1">The sequence shown here is derived from an EMBL/GenBank/DDBJ whole genome shotgun (WGS) entry which is preliminary data.</text>
</comment>
<evidence type="ECO:0000313" key="1">
    <source>
        <dbReference type="EMBL" id="KAF3571457.1"/>
    </source>
</evidence>
<dbReference type="AlphaFoldDB" id="A0A8S9RG38"/>
<gene>
    <name evidence="1" type="ORF">F2Q69_00058674</name>
</gene>
<evidence type="ECO:0000313" key="2">
    <source>
        <dbReference type="Proteomes" id="UP000712600"/>
    </source>
</evidence>
<dbReference type="Proteomes" id="UP000712600">
    <property type="component" value="Unassembled WGS sequence"/>
</dbReference>
<dbReference type="EMBL" id="QGKX02000095">
    <property type="protein sequence ID" value="KAF3571457.1"/>
    <property type="molecule type" value="Genomic_DNA"/>
</dbReference>
<reference evidence="1" key="1">
    <citation type="submission" date="2019-12" db="EMBL/GenBank/DDBJ databases">
        <title>Genome sequencing and annotation of Brassica cretica.</title>
        <authorList>
            <person name="Studholme D.J."/>
            <person name="Sarris P."/>
        </authorList>
    </citation>
    <scope>NUCLEOTIDE SEQUENCE</scope>
    <source>
        <strain evidence="1">PFS-109/04</strain>
        <tissue evidence="1">Leaf</tissue>
    </source>
</reference>